<comment type="similarity">
    <text evidence="2">Belongs to the short-chain dehydrogenases/reductases (SDR) family.</text>
</comment>
<dbReference type="Pfam" id="PF13561">
    <property type="entry name" value="adh_short_C2"/>
    <property type="match status" value="1"/>
</dbReference>
<keyword evidence="9" id="KW-1185">Reference proteome</keyword>
<evidence type="ECO:0000256" key="2">
    <source>
        <dbReference type="ARBA" id="ARBA00006484"/>
    </source>
</evidence>
<dbReference type="EMBL" id="FNSV01000005">
    <property type="protein sequence ID" value="SEB63530.1"/>
    <property type="molecule type" value="Genomic_DNA"/>
</dbReference>
<dbReference type="GO" id="GO:0004316">
    <property type="term" value="F:3-oxoacyl-[acyl-carrier-protein] reductase (NADPH) activity"/>
    <property type="evidence" value="ECO:0007669"/>
    <property type="project" value="UniProtKB-EC"/>
</dbReference>
<dbReference type="PANTHER" id="PTHR42879">
    <property type="entry name" value="3-OXOACYL-(ACYL-CARRIER-PROTEIN) REDUCTASE"/>
    <property type="match status" value="1"/>
</dbReference>
<dbReference type="PRINTS" id="PR00080">
    <property type="entry name" value="SDRFAMILY"/>
</dbReference>
<evidence type="ECO:0000313" key="9">
    <source>
        <dbReference type="Proteomes" id="UP000183561"/>
    </source>
</evidence>
<dbReference type="InterPro" id="IPR020904">
    <property type="entry name" value="Sc_DH/Rdtase_CS"/>
</dbReference>
<evidence type="ECO:0000256" key="1">
    <source>
        <dbReference type="ARBA" id="ARBA00004191"/>
    </source>
</evidence>
<dbReference type="InterPro" id="IPR002347">
    <property type="entry name" value="SDR_fam"/>
</dbReference>
<dbReference type="Gene3D" id="3.40.50.720">
    <property type="entry name" value="NAD(P)-binding Rossmann-like Domain"/>
    <property type="match status" value="1"/>
</dbReference>
<reference evidence="9" key="1">
    <citation type="submission" date="2016-10" db="EMBL/GenBank/DDBJ databases">
        <authorList>
            <person name="Varghese N."/>
            <person name="Submissions S."/>
        </authorList>
    </citation>
    <scope>NUCLEOTIDE SEQUENCE [LARGE SCALE GENOMIC DNA]</scope>
    <source>
        <strain evidence="9">DSM 44498</strain>
    </source>
</reference>
<dbReference type="PANTHER" id="PTHR42879:SF2">
    <property type="entry name" value="3-OXOACYL-[ACYL-CARRIER-PROTEIN] REDUCTASE FABG"/>
    <property type="match status" value="1"/>
</dbReference>
<dbReference type="PRINTS" id="PR00081">
    <property type="entry name" value="GDHRDH"/>
</dbReference>
<comment type="catalytic activity">
    <reaction evidence="6">
        <text>a (3R)-hydroxyacyl-[ACP] + NADP(+) = a 3-oxoacyl-[ACP] + NADPH + H(+)</text>
        <dbReference type="Rhea" id="RHEA:17397"/>
        <dbReference type="Rhea" id="RHEA-COMP:9916"/>
        <dbReference type="Rhea" id="RHEA-COMP:9945"/>
        <dbReference type="ChEBI" id="CHEBI:15378"/>
        <dbReference type="ChEBI" id="CHEBI:57783"/>
        <dbReference type="ChEBI" id="CHEBI:58349"/>
        <dbReference type="ChEBI" id="CHEBI:78776"/>
        <dbReference type="ChEBI" id="CHEBI:78827"/>
        <dbReference type="EC" id="1.1.1.100"/>
    </reaction>
    <physiologicalReaction direction="right-to-left" evidence="6">
        <dbReference type="Rhea" id="RHEA:17399"/>
    </physiologicalReaction>
</comment>
<name>A0A1H4KYE5_9NOCA</name>
<dbReference type="SUPFAM" id="SSF51735">
    <property type="entry name" value="NAD(P)-binding Rossmann-fold domains"/>
    <property type="match status" value="1"/>
</dbReference>
<accession>A0A1H4KYE5</accession>
<dbReference type="GO" id="GO:0032787">
    <property type="term" value="P:monocarboxylic acid metabolic process"/>
    <property type="evidence" value="ECO:0007669"/>
    <property type="project" value="UniProtKB-ARBA"/>
</dbReference>
<dbReference type="AlphaFoldDB" id="A0A1H4KYE5"/>
<dbReference type="NCBIfam" id="NF005559">
    <property type="entry name" value="PRK07231.1"/>
    <property type="match status" value="1"/>
</dbReference>
<keyword evidence="3" id="KW-0134">Cell wall</keyword>
<protein>
    <recommendedName>
        <fullName evidence="5">3-oxoacyl-[acyl-carrier-protein] reductase MabA</fullName>
    </recommendedName>
</protein>
<sequence>MTDRRPMWAPDVLDGVTAIVTGASRGIGRAITAAYVDAGARVVLVSRSQSSLDEACAAIDPTGKRVLAVSADIGEDGAGGHVLTRAIERFGEVTTLVNNAGIHYPTPFLETKSSDWENIVHTNVIGLADMTRAVGAHLVERGSGTVINVSSSWAVRAVPGHTAYVTSKAAVAHFTRTLAREWASRGVTVNAIAPGYFNTEITAEGMKDPAMLKQMLRNVPLKWIAEPEELGPLAVFLASRAAAYVTGSSFTIDGGMELV</sequence>
<dbReference type="InterPro" id="IPR050259">
    <property type="entry name" value="SDR"/>
</dbReference>
<dbReference type="SMART" id="SM00822">
    <property type="entry name" value="PKS_KR"/>
    <property type="match status" value="1"/>
</dbReference>
<evidence type="ECO:0000259" key="7">
    <source>
        <dbReference type="SMART" id="SM00822"/>
    </source>
</evidence>
<dbReference type="InterPro" id="IPR036291">
    <property type="entry name" value="NAD(P)-bd_dom_sf"/>
</dbReference>
<keyword evidence="3" id="KW-0964">Secreted</keyword>
<evidence type="ECO:0000256" key="5">
    <source>
        <dbReference type="ARBA" id="ARBA00040781"/>
    </source>
</evidence>
<evidence type="ECO:0000313" key="8">
    <source>
        <dbReference type="EMBL" id="SEB63530.1"/>
    </source>
</evidence>
<keyword evidence="4" id="KW-0560">Oxidoreductase</keyword>
<gene>
    <name evidence="8" type="ORF">SAMN04490239_0984</name>
</gene>
<evidence type="ECO:0000256" key="3">
    <source>
        <dbReference type="ARBA" id="ARBA00022512"/>
    </source>
</evidence>
<dbReference type="OrthoDB" id="286404at2"/>
<evidence type="ECO:0000256" key="6">
    <source>
        <dbReference type="ARBA" id="ARBA00047400"/>
    </source>
</evidence>
<dbReference type="InterPro" id="IPR057326">
    <property type="entry name" value="KR_dom"/>
</dbReference>
<dbReference type="FunFam" id="3.40.50.720:FF:000084">
    <property type="entry name" value="Short-chain dehydrogenase reductase"/>
    <property type="match status" value="1"/>
</dbReference>
<feature type="domain" description="Ketoreductase" evidence="7">
    <location>
        <begin position="16"/>
        <end position="195"/>
    </location>
</feature>
<organism evidence="8 9">
    <name type="scientific">Rhodococcus koreensis</name>
    <dbReference type="NCBI Taxonomy" id="99653"/>
    <lineage>
        <taxon>Bacteria</taxon>
        <taxon>Bacillati</taxon>
        <taxon>Actinomycetota</taxon>
        <taxon>Actinomycetes</taxon>
        <taxon>Mycobacteriales</taxon>
        <taxon>Nocardiaceae</taxon>
        <taxon>Rhodococcus</taxon>
    </lineage>
</organism>
<dbReference type="PROSITE" id="PS00061">
    <property type="entry name" value="ADH_SHORT"/>
    <property type="match status" value="1"/>
</dbReference>
<comment type="subcellular location">
    <subcellularLocation>
        <location evidence="1">Secreted</location>
        <location evidence="1">Cell wall</location>
    </subcellularLocation>
</comment>
<evidence type="ECO:0000256" key="4">
    <source>
        <dbReference type="ARBA" id="ARBA00023002"/>
    </source>
</evidence>
<dbReference type="Proteomes" id="UP000183561">
    <property type="component" value="Unassembled WGS sequence"/>
</dbReference>
<proteinExistence type="inferred from homology"/>